<comment type="subcellular location">
    <subcellularLocation>
        <location evidence="1">Membrane</location>
        <topology evidence="1">Multi-pass membrane protein</topology>
    </subcellularLocation>
</comment>
<feature type="transmembrane region" description="Helical" evidence="5">
    <location>
        <begin position="202"/>
        <end position="220"/>
    </location>
</feature>
<keyword evidence="2 5" id="KW-0812">Transmembrane</keyword>
<evidence type="ECO:0000256" key="2">
    <source>
        <dbReference type="ARBA" id="ARBA00022692"/>
    </source>
</evidence>
<feature type="transmembrane region" description="Helical" evidence="5">
    <location>
        <begin position="20"/>
        <end position="41"/>
    </location>
</feature>
<organism evidence="6 7">
    <name type="scientific">Fusarium poae</name>
    <dbReference type="NCBI Taxonomy" id="36050"/>
    <lineage>
        <taxon>Eukaryota</taxon>
        <taxon>Fungi</taxon>
        <taxon>Dikarya</taxon>
        <taxon>Ascomycota</taxon>
        <taxon>Pezizomycotina</taxon>
        <taxon>Sordariomycetes</taxon>
        <taxon>Hypocreomycetidae</taxon>
        <taxon>Hypocreales</taxon>
        <taxon>Nectriaceae</taxon>
        <taxon>Fusarium</taxon>
    </lineage>
</organism>
<feature type="transmembrane region" description="Helical" evidence="5">
    <location>
        <begin position="48"/>
        <end position="66"/>
    </location>
</feature>
<protein>
    <recommendedName>
        <fullName evidence="8">RTA1 domain protein</fullName>
    </recommendedName>
</protein>
<dbReference type="GO" id="GO:0016020">
    <property type="term" value="C:membrane"/>
    <property type="evidence" value="ECO:0007669"/>
    <property type="project" value="UniProtKB-SubCell"/>
</dbReference>
<accession>A0A1B8ARA3</accession>
<dbReference type="OrthoDB" id="3358017at2759"/>
<comment type="caution">
    <text evidence="6">The sequence shown here is derived from an EMBL/GenBank/DDBJ whole genome shotgun (WGS) entry which is preliminary data.</text>
</comment>
<feature type="transmembrane region" description="Helical" evidence="5">
    <location>
        <begin position="159"/>
        <end position="181"/>
    </location>
</feature>
<evidence type="ECO:0000256" key="5">
    <source>
        <dbReference type="SAM" id="Phobius"/>
    </source>
</evidence>
<dbReference type="OMA" id="RDSWECM"/>
<feature type="transmembrane region" description="Helical" evidence="5">
    <location>
        <begin position="240"/>
        <end position="260"/>
    </location>
</feature>
<dbReference type="Proteomes" id="UP000091967">
    <property type="component" value="Unassembled WGS sequence"/>
</dbReference>
<dbReference type="EMBL" id="LYXU01000003">
    <property type="protein sequence ID" value="OBS23017.1"/>
    <property type="molecule type" value="Genomic_DNA"/>
</dbReference>
<name>A0A1B8ARA3_FUSPO</name>
<reference evidence="6 7" key="1">
    <citation type="submission" date="2016-06" db="EMBL/GenBank/DDBJ databases">
        <title>Living apart together: crosstalk between the core and supernumerary genomes in a fungal plant pathogen.</title>
        <authorList>
            <person name="Vanheule A."/>
            <person name="Audenaert K."/>
            <person name="Warris S."/>
            <person name="Van De Geest H."/>
            <person name="Schijlen E."/>
            <person name="Hofte M."/>
            <person name="De Saeger S."/>
            <person name="Haesaert G."/>
            <person name="Waalwijk C."/>
            <person name="Van Der Lee T."/>
        </authorList>
    </citation>
    <scope>NUCLEOTIDE SEQUENCE [LARGE SCALE GENOMIC DNA]</scope>
    <source>
        <strain evidence="6 7">2516</strain>
    </source>
</reference>
<feature type="transmembrane region" description="Helical" evidence="5">
    <location>
        <begin position="78"/>
        <end position="103"/>
    </location>
</feature>
<gene>
    <name evidence="6" type="ORF">FPOA_09336</name>
</gene>
<sequence length="293" mass="32997">MADPSYDADAFDFKLYRYGPSLPAAVVSVVIFAILTAAHAWRLFRVRAYYFTAFTIGGLFETIGYAGRIWSHFDKESIGGFVVQAILILVAPALFAASIYMILGRLIRTIGGSHLSLIPVQWVTRIFVTGDVIAFGLQAGGGGIQSAGTLELYELGEKIIIAGLFVQIVVFGFFVVTSFLFHWRLTKCPTPESLRGVVPWRRYLYVLYVSSFLILVRSIFRVVEYLQGNKGYLISHEVYLYVFDAILMALVMAILVVWYVESLQMNIKTSDAENVELSAYETFELSDDRQRRK</sequence>
<evidence type="ECO:0000313" key="7">
    <source>
        <dbReference type="Proteomes" id="UP000091967"/>
    </source>
</evidence>
<evidence type="ECO:0000313" key="6">
    <source>
        <dbReference type="EMBL" id="OBS23017.1"/>
    </source>
</evidence>
<evidence type="ECO:0008006" key="8">
    <source>
        <dbReference type="Google" id="ProtNLM"/>
    </source>
</evidence>
<dbReference type="InterPro" id="IPR007568">
    <property type="entry name" value="RTA1"/>
</dbReference>
<proteinExistence type="predicted"/>
<dbReference type="AlphaFoldDB" id="A0A1B8ARA3"/>
<feature type="transmembrane region" description="Helical" evidence="5">
    <location>
        <begin position="115"/>
        <end position="139"/>
    </location>
</feature>
<evidence type="ECO:0000256" key="1">
    <source>
        <dbReference type="ARBA" id="ARBA00004141"/>
    </source>
</evidence>
<keyword evidence="3 5" id="KW-1133">Transmembrane helix</keyword>
<dbReference type="PANTHER" id="PTHR31465:SF1">
    <property type="entry name" value="PROTEIN RTA1-RELATED"/>
    <property type="match status" value="1"/>
</dbReference>
<dbReference type="PANTHER" id="PTHR31465">
    <property type="entry name" value="PROTEIN RTA1-RELATED"/>
    <property type="match status" value="1"/>
</dbReference>
<dbReference type="Pfam" id="PF04479">
    <property type="entry name" value="RTA1"/>
    <property type="match status" value="1"/>
</dbReference>
<evidence type="ECO:0000256" key="3">
    <source>
        <dbReference type="ARBA" id="ARBA00022989"/>
    </source>
</evidence>
<evidence type="ECO:0000256" key="4">
    <source>
        <dbReference type="ARBA" id="ARBA00023136"/>
    </source>
</evidence>
<keyword evidence="7" id="KW-1185">Reference proteome</keyword>
<dbReference type="STRING" id="36050.A0A1B8ARA3"/>
<keyword evidence="4 5" id="KW-0472">Membrane</keyword>